<sequence length="601" mass="66944">MVSPERQLWIKVESNAWLAFGLRKRYIKRAPVKTIRKTWANLTEPEKVAIGVLLTTNQAREDNLTEVENALPPRPDDDAGARVDKTNYLTALRDLRNATARAALSTVALSQGRALHVDPYNCAARLLARYTTLLASDTQLTAQINNYWSGLRGPADTPPPSQGGDAANSTALDMPPAPTDSWLGGFALGRGGQAIPGVYLRQNRHGQIMDRVCVKDAVWPYDPESAEEMHSLWDPDVAPDVFNHDLKQPSEIGALIRLNALAGSNSIIKLRNWHRISRNNRVYQYRMYLEWCSFGDLYGLSRKYTPYADIRRVPRPEDPLEEDWLPEAFLWSCLESLAEAALLMETGSLLSLQFPWSQIIHADLKPENIFLASNITNRYPGYPTIKLGDFGLANIISHDGNRVLPPARYYQGTEKCRAPEQVDNTQPVNEQTNVWGIGVVMWGLMNSRTNALQFYTRTVDPGPPVVVTWVPTNPRSPDVVWSPDHVSRYSGVLRRLVLECLEPVPDDRPSPAILLATIRAATRSDTARDRASGLRNADRNDERWLSDAHSLKLSAERYPHHAQLSLHMDDAPEPDKTVTAVGPGGDGVFGPIPVGGVIHTE</sequence>
<dbReference type="eggNOG" id="KOG1826">
    <property type="taxonomic scope" value="Eukaryota"/>
</dbReference>
<dbReference type="GO" id="GO:0005524">
    <property type="term" value="F:ATP binding"/>
    <property type="evidence" value="ECO:0007669"/>
    <property type="project" value="UniProtKB-KW"/>
</dbReference>
<dbReference type="GO" id="GO:0005634">
    <property type="term" value="C:nucleus"/>
    <property type="evidence" value="ECO:0007669"/>
    <property type="project" value="TreeGrafter"/>
</dbReference>
<protein>
    <recommendedName>
        <fullName evidence="1">non-specific serine/threonine protein kinase</fullName>
        <ecNumber evidence="1">2.7.11.1</ecNumber>
    </recommendedName>
</protein>
<evidence type="ECO:0000256" key="5">
    <source>
        <dbReference type="ARBA" id="ARBA00022777"/>
    </source>
</evidence>
<dbReference type="HOGENOM" id="CLU_454293_0_0_1"/>
<keyword evidence="4" id="KW-0547">Nucleotide-binding</keyword>
<dbReference type="InterPro" id="IPR008271">
    <property type="entry name" value="Ser/Thr_kinase_AS"/>
</dbReference>
<feature type="region of interest" description="Disordered" evidence="9">
    <location>
        <begin position="151"/>
        <end position="174"/>
    </location>
</feature>
<comment type="catalytic activity">
    <reaction evidence="7">
        <text>L-threonyl-[protein] + ATP = O-phospho-L-threonyl-[protein] + ADP + H(+)</text>
        <dbReference type="Rhea" id="RHEA:46608"/>
        <dbReference type="Rhea" id="RHEA-COMP:11060"/>
        <dbReference type="Rhea" id="RHEA-COMP:11605"/>
        <dbReference type="ChEBI" id="CHEBI:15378"/>
        <dbReference type="ChEBI" id="CHEBI:30013"/>
        <dbReference type="ChEBI" id="CHEBI:30616"/>
        <dbReference type="ChEBI" id="CHEBI:61977"/>
        <dbReference type="ChEBI" id="CHEBI:456216"/>
        <dbReference type="EC" id="2.7.11.1"/>
    </reaction>
</comment>
<evidence type="ECO:0000256" key="7">
    <source>
        <dbReference type="ARBA" id="ARBA00047899"/>
    </source>
</evidence>
<evidence type="ECO:0000256" key="6">
    <source>
        <dbReference type="ARBA" id="ARBA00022840"/>
    </source>
</evidence>
<evidence type="ECO:0000256" key="8">
    <source>
        <dbReference type="ARBA" id="ARBA00048679"/>
    </source>
</evidence>
<comment type="catalytic activity">
    <reaction evidence="8">
        <text>L-seryl-[protein] + ATP = O-phospho-L-seryl-[protein] + ADP + H(+)</text>
        <dbReference type="Rhea" id="RHEA:17989"/>
        <dbReference type="Rhea" id="RHEA-COMP:9863"/>
        <dbReference type="Rhea" id="RHEA-COMP:11604"/>
        <dbReference type="ChEBI" id="CHEBI:15378"/>
        <dbReference type="ChEBI" id="CHEBI:29999"/>
        <dbReference type="ChEBI" id="CHEBI:30616"/>
        <dbReference type="ChEBI" id="CHEBI:83421"/>
        <dbReference type="ChEBI" id="CHEBI:456216"/>
        <dbReference type="EC" id="2.7.11.1"/>
    </reaction>
</comment>
<keyword evidence="5 11" id="KW-0418">Kinase</keyword>
<dbReference type="AlphaFoldDB" id="M3B3W5"/>
<dbReference type="Pfam" id="PF00069">
    <property type="entry name" value="Pkinase"/>
    <property type="match status" value="1"/>
</dbReference>
<dbReference type="PANTHER" id="PTHR43671:SF98">
    <property type="entry name" value="SERINE_THREONINE-PROTEIN KINASE NEK11"/>
    <property type="match status" value="1"/>
</dbReference>
<dbReference type="Proteomes" id="UP000016931">
    <property type="component" value="Unassembled WGS sequence"/>
</dbReference>
<evidence type="ECO:0000256" key="4">
    <source>
        <dbReference type="ARBA" id="ARBA00022741"/>
    </source>
</evidence>
<dbReference type="PANTHER" id="PTHR43671">
    <property type="entry name" value="SERINE/THREONINE-PROTEIN KINASE NEK"/>
    <property type="match status" value="1"/>
</dbReference>
<evidence type="ECO:0000256" key="2">
    <source>
        <dbReference type="ARBA" id="ARBA00022527"/>
    </source>
</evidence>
<dbReference type="InterPro" id="IPR000719">
    <property type="entry name" value="Prot_kinase_dom"/>
</dbReference>
<evidence type="ECO:0000256" key="1">
    <source>
        <dbReference type="ARBA" id="ARBA00012513"/>
    </source>
</evidence>
<feature type="domain" description="Protein kinase" evidence="10">
    <location>
        <begin position="182"/>
        <end position="522"/>
    </location>
</feature>
<proteinExistence type="predicted"/>
<evidence type="ECO:0000313" key="11">
    <source>
        <dbReference type="EMBL" id="EMF14447.1"/>
    </source>
</evidence>
<accession>M3B3W5</accession>
<dbReference type="PROSITE" id="PS50011">
    <property type="entry name" value="PROTEIN_KINASE_DOM"/>
    <property type="match status" value="1"/>
</dbReference>
<reference evidence="11 12" key="1">
    <citation type="journal article" date="2012" name="PLoS Pathog.">
        <title>Diverse lifestyles and strategies of plant pathogenesis encoded in the genomes of eighteen Dothideomycetes fungi.</title>
        <authorList>
            <person name="Ohm R.A."/>
            <person name="Feau N."/>
            <person name="Henrissat B."/>
            <person name="Schoch C.L."/>
            <person name="Horwitz B.A."/>
            <person name="Barry K.W."/>
            <person name="Condon B.J."/>
            <person name="Copeland A.C."/>
            <person name="Dhillon B."/>
            <person name="Glaser F."/>
            <person name="Hesse C.N."/>
            <person name="Kosti I."/>
            <person name="LaButti K."/>
            <person name="Lindquist E.A."/>
            <person name="Lucas S."/>
            <person name="Salamov A.A."/>
            <person name="Bradshaw R.E."/>
            <person name="Ciuffetti L."/>
            <person name="Hamelin R.C."/>
            <person name="Kema G.H.J."/>
            <person name="Lawrence C."/>
            <person name="Scott J.A."/>
            <person name="Spatafora J.W."/>
            <person name="Turgeon B.G."/>
            <person name="de Wit P.J.G.M."/>
            <person name="Zhong S."/>
            <person name="Goodwin S.B."/>
            <person name="Grigoriev I.V."/>
        </authorList>
    </citation>
    <scope>NUCLEOTIDE SEQUENCE [LARGE SCALE GENOMIC DNA]</scope>
    <source>
        <strain evidence="11 12">SO2202</strain>
    </source>
</reference>
<evidence type="ECO:0000259" key="10">
    <source>
        <dbReference type="PROSITE" id="PS50011"/>
    </source>
</evidence>
<dbReference type="Gene3D" id="1.10.510.10">
    <property type="entry name" value="Transferase(Phosphotransferase) domain 1"/>
    <property type="match status" value="1"/>
</dbReference>
<keyword evidence="12" id="KW-1185">Reference proteome</keyword>
<evidence type="ECO:0000256" key="9">
    <source>
        <dbReference type="SAM" id="MobiDB-lite"/>
    </source>
</evidence>
<keyword evidence="3" id="KW-0808">Transferase</keyword>
<keyword evidence="2" id="KW-0723">Serine/threonine-protein kinase</keyword>
<name>M3B3W5_SPHMS</name>
<dbReference type="EMBL" id="KB456262">
    <property type="protein sequence ID" value="EMF14447.1"/>
    <property type="molecule type" value="Genomic_DNA"/>
</dbReference>
<dbReference type="GeneID" id="27904740"/>
<keyword evidence="6" id="KW-0067">ATP-binding</keyword>
<organism evidence="11 12">
    <name type="scientific">Sphaerulina musiva (strain SO2202)</name>
    <name type="common">Poplar stem canker fungus</name>
    <name type="synonym">Septoria musiva</name>
    <dbReference type="NCBI Taxonomy" id="692275"/>
    <lineage>
        <taxon>Eukaryota</taxon>
        <taxon>Fungi</taxon>
        <taxon>Dikarya</taxon>
        <taxon>Ascomycota</taxon>
        <taxon>Pezizomycotina</taxon>
        <taxon>Dothideomycetes</taxon>
        <taxon>Dothideomycetidae</taxon>
        <taxon>Mycosphaerellales</taxon>
        <taxon>Mycosphaerellaceae</taxon>
        <taxon>Sphaerulina</taxon>
    </lineage>
</organism>
<dbReference type="SMART" id="SM00220">
    <property type="entry name" value="S_TKc"/>
    <property type="match status" value="1"/>
</dbReference>
<dbReference type="InterPro" id="IPR011009">
    <property type="entry name" value="Kinase-like_dom_sf"/>
</dbReference>
<dbReference type="SUPFAM" id="SSF56112">
    <property type="entry name" value="Protein kinase-like (PK-like)"/>
    <property type="match status" value="1"/>
</dbReference>
<dbReference type="InterPro" id="IPR050660">
    <property type="entry name" value="NEK_Ser/Thr_kinase"/>
</dbReference>
<dbReference type="OrthoDB" id="310217at2759"/>
<dbReference type="STRING" id="692275.M3B3W5"/>
<evidence type="ECO:0000313" key="12">
    <source>
        <dbReference type="Proteomes" id="UP000016931"/>
    </source>
</evidence>
<evidence type="ECO:0000256" key="3">
    <source>
        <dbReference type="ARBA" id="ARBA00022679"/>
    </source>
</evidence>
<dbReference type="GO" id="GO:0004674">
    <property type="term" value="F:protein serine/threonine kinase activity"/>
    <property type="evidence" value="ECO:0007669"/>
    <property type="project" value="UniProtKB-KW"/>
</dbReference>
<dbReference type="PROSITE" id="PS00108">
    <property type="entry name" value="PROTEIN_KINASE_ST"/>
    <property type="match status" value="1"/>
</dbReference>
<gene>
    <name evidence="11" type="ORF">SEPMUDRAFT_155165</name>
</gene>
<dbReference type="RefSeq" id="XP_016762568.1">
    <property type="nucleotide sequence ID" value="XM_016907603.1"/>
</dbReference>
<dbReference type="EC" id="2.7.11.1" evidence="1"/>